<dbReference type="OrthoDB" id="3268648at2"/>
<organism evidence="5 6">
    <name type="scientific">Mobilicoccus pelagius NBRC 104925</name>
    <dbReference type="NCBI Taxonomy" id="1089455"/>
    <lineage>
        <taxon>Bacteria</taxon>
        <taxon>Bacillati</taxon>
        <taxon>Actinomycetota</taxon>
        <taxon>Actinomycetes</taxon>
        <taxon>Micrococcales</taxon>
        <taxon>Dermatophilaceae</taxon>
        <taxon>Mobilicoccus</taxon>
    </lineage>
</organism>
<feature type="compositionally biased region" description="Basic and acidic residues" evidence="3">
    <location>
        <begin position="11"/>
        <end position="20"/>
    </location>
</feature>
<evidence type="ECO:0000313" key="5">
    <source>
        <dbReference type="EMBL" id="GAB49131.1"/>
    </source>
</evidence>
<dbReference type="Proteomes" id="UP000004367">
    <property type="component" value="Unassembled WGS sequence"/>
</dbReference>
<dbReference type="AlphaFoldDB" id="H5UTS3"/>
<keyword evidence="4" id="KW-1133">Transmembrane helix</keyword>
<evidence type="ECO:0000256" key="4">
    <source>
        <dbReference type="SAM" id="Phobius"/>
    </source>
</evidence>
<feature type="compositionally biased region" description="Low complexity" evidence="3">
    <location>
        <begin position="364"/>
        <end position="380"/>
    </location>
</feature>
<evidence type="ECO:0008006" key="7">
    <source>
        <dbReference type="Google" id="ProtNLM"/>
    </source>
</evidence>
<evidence type="ECO:0000256" key="2">
    <source>
        <dbReference type="ARBA" id="ARBA00023054"/>
    </source>
</evidence>
<dbReference type="Gene3D" id="1.10.101.10">
    <property type="entry name" value="PGBD-like superfamily/PGBD"/>
    <property type="match status" value="1"/>
</dbReference>
<keyword evidence="6" id="KW-1185">Reference proteome</keyword>
<dbReference type="STRING" id="1089455.MOPEL_096_01390"/>
<accession>H5UTS3</accession>
<keyword evidence="2" id="KW-0175">Coiled coil</keyword>
<reference evidence="5 6" key="1">
    <citation type="submission" date="2012-02" db="EMBL/GenBank/DDBJ databases">
        <title>Whole genome shotgun sequence of Mobilicoccus pelagius NBRC 104925.</title>
        <authorList>
            <person name="Yoshida Y."/>
            <person name="Hosoyama A."/>
            <person name="Tsuchikane K."/>
            <person name="Katsumata H."/>
            <person name="Yamazaki S."/>
            <person name="Fujita N."/>
        </authorList>
    </citation>
    <scope>NUCLEOTIDE SEQUENCE [LARGE SCALE GENOMIC DNA]</scope>
    <source>
        <strain evidence="5 6">NBRC 104925</strain>
    </source>
</reference>
<evidence type="ECO:0000313" key="6">
    <source>
        <dbReference type="Proteomes" id="UP000004367"/>
    </source>
</evidence>
<dbReference type="eggNOG" id="COG0845">
    <property type="taxonomic scope" value="Bacteria"/>
</dbReference>
<name>H5UTS3_9MICO</name>
<evidence type="ECO:0000256" key="3">
    <source>
        <dbReference type="SAM" id="MobiDB-lite"/>
    </source>
</evidence>
<keyword evidence="4" id="KW-0472">Membrane</keyword>
<sequence>MRRTNPFRSATRGEEPRDDATSLEDALFTTGHDAPSEEPVTTPLWRRRPPVPWIAAAVVAALVLGTLALVLTRTTTTEAVRSAAQGPPHTVLTEPVTSRRMAAHLVTRGTITTQGEIPVECTPAAGGGEGPKVFTRPPKNGAKITEGGVLAAVNGRPVIALRGKVPAFRDMLPGSDGIDVRQLQAALRRLDHPITDRVGVFGPSTQQAVQRLYSAAGFTPVAPGPEDVSALRDADAAVRAAKDEVAQAQRVLRAAANPPPEAEVIRAQIAVEEAERALAQTTSTGTHRRLLAVQARDARAALAKLRRGPDTSTAQAALARAQAKVGEAVATRNRLAVQAGPRVPFCEVVFVDALPATVVSAAADPSGGGDSAASGGDSAAAGGGGAGGDGDTGSGDAPQGSGWATLAPGKLTLEATVQPDEAALVRTGTKVEFGGDDGGPAGTGSVTEIAHRGSDTVLVITPTTPFPAERRGDAVRVSLTTATTAAEVLAVPVAAVRGAADGRAVVTVRDADGTLRDVPVTAGLSADGFVEIRSVDGGGTLAPGDLVVVSR</sequence>
<comment type="subcellular location">
    <subcellularLocation>
        <location evidence="1">Cell envelope</location>
    </subcellularLocation>
</comment>
<dbReference type="InterPro" id="IPR050465">
    <property type="entry name" value="UPF0194_transport"/>
</dbReference>
<feature type="region of interest" description="Disordered" evidence="3">
    <location>
        <begin position="1"/>
        <end position="45"/>
    </location>
</feature>
<dbReference type="GO" id="GO:0030313">
    <property type="term" value="C:cell envelope"/>
    <property type="evidence" value="ECO:0007669"/>
    <property type="project" value="UniProtKB-SubCell"/>
</dbReference>
<feature type="transmembrane region" description="Helical" evidence="4">
    <location>
        <begin position="51"/>
        <end position="71"/>
    </location>
</feature>
<proteinExistence type="predicted"/>
<feature type="region of interest" description="Disordered" evidence="3">
    <location>
        <begin position="364"/>
        <end position="405"/>
    </location>
</feature>
<gene>
    <name evidence="5" type="ORF">MOPEL_096_01390</name>
</gene>
<dbReference type="RefSeq" id="WP_009483029.1">
    <property type="nucleotide sequence ID" value="NZ_BAFE01000073.1"/>
</dbReference>
<comment type="caution">
    <text evidence="5">The sequence shown here is derived from an EMBL/GenBank/DDBJ whole genome shotgun (WGS) entry which is preliminary data.</text>
</comment>
<dbReference type="Gene3D" id="2.40.420.20">
    <property type="match status" value="1"/>
</dbReference>
<dbReference type="EMBL" id="BAFE01000073">
    <property type="protein sequence ID" value="GAB49131.1"/>
    <property type="molecule type" value="Genomic_DNA"/>
</dbReference>
<dbReference type="PANTHER" id="PTHR32347">
    <property type="entry name" value="EFFLUX SYSTEM COMPONENT YKNX-RELATED"/>
    <property type="match status" value="1"/>
</dbReference>
<dbReference type="PANTHER" id="PTHR32347:SF23">
    <property type="entry name" value="BLL5650 PROTEIN"/>
    <property type="match status" value="1"/>
</dbReference>
<evidence type="ECO:0000256" key="1">
    <source>
        <dbReference type="ARBA" id="ARBA00004196"/>
    </source>
</evidence>
<feature type="compositionally biased region" description="Gly residues" evidence="3">
    <location>
        <begin position="381"/>
        <end position="393"/>
    </location>
</feature>
<keyword evidence="4" id="KW-0812">Transmembrane</keyword>
<protein>
    <recommendedName>
        <fullName evidence="7">Peptidoglycan binding-like domain-containing protein</fullName>
    </recommendedName>
</protein>
<dbReference type="InterPro" id="IPR036366">
    <property type="entry name" value="PGBDSf"/>
</dbReference>